<dbReference type="PROSITE" id="PS50157">
    <property type="entry name" value="ZINC_FINGER_C2H2_2"/>
    <property type="match status" value="1"/>
</dbReference>
<evidence type="ECO:0000256" key="1">
    <source>
        <dbReference type="PROSITE-ProRule" id="PRU00042"/>
    </source>
</evidence>
<reference evidence="3 4" key="1">
    <citation type="journal article" date="2020" name="ISME J.">
        <title>Uncovering the hidden diversity of litter-decomposition mechanisms in mushroom-forming fungi.</title>
        <authorList>
            <person name="Floudas D."/>
            <person name="Bentzer J."/>
            <person name="Ahren D."/>
            <person name="Johansson T."/>
            <person name="Persson P."/>
            <person name="Tunlid A."/>
        </authorList>
    </citation>
    <scope>NUCLEOTIDE SEQUENCE [LARGE SCALE GENOMIC DNA]</scope>
    <source>
        <strain evidence="3 4">CBS 101986</strain>
    </source>
</reference>
<proteinExistence type="predicted"/>
<evidence type="ECO:0000313" key="3">
    <source>
        <dbReference type="EMBL" id="KAF5311105.1"/>
    </source>
</evidence>
<sequence>MPALPDSSKIYQCTICGRNCVNKGGLANHIRTHAGPTLPENAKKYTRRYHRHLNARPCDKNGTFLDDPATTKPLPYPAHTIDPENPWAPFEDRIAYDFAQYHYVEVQSSADEISRNLDMLVANSMKHSRNREASGPNGWRNTKDMYTTIDSIPVGDVPWKTYKFRYTGPKPSTPPQWMLNDYELSVRDIVSVLKQQLSTSEFDGQIDYVPYEEYDPQGDRVWSNLLSGLWAGREADTIVENNPQARGAMFIPVVAGSDKTTVSVATGHQEYHPVYASVGNITNTARRGHGNGVTPFAFLPIPKASKKQRKKPAFGKFCRQLYHKCLEFAFSPLKKYMTNPKVVRCPDGHYRQAIFSLGPYIADYPEQVWLAAIVQDWCPKCDARPNDLDNPHSHRRSHEKTDFLIKNFDPDILWDEYGIRDDIVPFTHSFPRADIHELMAPDLLHQLIKGTFKDHLVEWIGEYLKLAHGTAMAEEIVEDIDHRISAVPPYPGLRRFPDGRDFTQWTGDDSKALMKVYLSAIAGYLPSSIVQAMAMFMDACYIARRNAISEPALTQFQDCVAKFHHLRESFIALGVRSSISLPRQHSLSHYRNSIRLFGSPNGVCSSITESKHIKAVKEPWRRSSRFNALKQMLRTLERLSKMSTLRQIFSDHKMTGGTTSSYTAGTLNTNMDTDSCTESESNCDGTNKESIVINLDDENDDEGPVAGSQPMPGESFSEVKLAPKTQGGYPRDLKGLASFIHQPTLPLRLRQFLYQFNNPQSGAFPPAIHDLPTFDGRIYVHHSAVASFYAPSDLCGTGGMHRERIRSAPSFHGAERRDTAFVVLDEDRAGMEDQLHTIRPTSTVPSLPLHCAPFIPIPIPYSPSLRTTNCQ</sequence>
<keyword evidence="1" id="KW-0479">Metal-binding</keyword>
<dbReference type="InterPro" id="IPR041078">
    <property type="entry name" value="Plavaka"/>
</dbReference>
<dbReference type="Proteomes" id="UP000567179">
    <property type="component" value="Unassembled WGS sequence"/>
</dbReference>
<dbReference type="Pfam" id="PF18759">
    <property type="entry name" value="Plavaka"/>
    <property type="match status" value="1"/>
</dbReference>
<name>A0A8H5AU23_9AGAR</name>
<dbReference type="OrthoDB" id="3199698at2759"/>
<feature type="domain" description="C2H2-type" evidence="2">
    <location>
        <begin position="11"/>
        <end position="38"/>
    </location>
</feature>
<comment type="caution">
    <text evidence="3">The sequence shown here is derived from an EMBL/GenBank/DDBJ whole genome shotgun (WGS) entry which is preliminary data.</text>
</comment>
<dbReference type="SMART" id="SM00355">
    <property type="entry name" value="ZnF_C2H2"/>
    <property type="match status" value="1"/>
</dbReference>
<protein>
    <recommendedName>
        <fullName evidence="2">C2H2-type domain-containing protein</fullName>
    </recommendedName>
</protein>
<gene>
    <name evidence="3" type="ORF">D9619_007633</name>
</gene>
<dbReference type="InterPro" id="IPR013087">
    <property type="entry name" value="Znf_C2H2_type"/>
</dbReference>
<dbReference type="AlphaFoldDB" id="A0A8H5AU23"/>
<evidence type="ECO:0000313" key="4">
    <source>
        <dbReference type="Proteomes" id="UP000567179"/>
    </source>
</evidence>
<keyword evidence="1" id="KW-0863">Zinc-finger</keyword>
<dbReference type="Gene3D" id="3.30.160.60">
    <property type="entry name" value="Classic Zinc Finger"/>
    <property type="match status" value="1"/>
</dbReference>
<keyword evidence="1" id="KW-0862">Zinc</keyword>
<accession>A0A8H5AU23</accession>
<organism evidence="3 4">
    <name type="scientific">Psilocybe cf. subviscida</name>
    <dbReference type="NCBI Taxonomy" id="2480587"/>
    <lineage>
        <taxon>Eukaryota</taxon>
        <taxon>Fungi</taxon>
        <taxon>Dikarya</taxon>
        <taxon>Basidiomycota</taxon>
        <taxon>Agaricomycotina</taxon>
        <taxon>Agaricomycetes</taxon>
        <taxon>Agaricomycetidae</taxon>
        <taxon>Agaricales</taxon>
        <taxon>Agaricineae</taxon>
        <taxon>Strophariaceae</taxon>
        <taxon>Psilocybe</taxon>
    </lineage>
</organism>
<dbReference type="EMBL" id="JAACJJ010000057">
    <property type="protein sequence ID" value="KAF5311105.1"/>
    <property type="molecule type" value="Genomic_DNA"/>
</dbReference>
<keyword evidence="4" id="KW-1185">Reference proteome</keyword>
<evidence type="ECO:0000259" key="2">
    <source>
        <dbReference type="PROSITE" id="PS50157"/>
    </source>
</evidence>
<dbReference type="GO" id="GO:0008270">
    <property type="term" value="F:zinc ion binding"/>
    <property type="evidence" value="ECO:0007669"/>
    <property type="project" value="UniProtKB-KW"/>
</dbReference>
<dbReference type="PROSITE" id="PS00028">
    <property type="entry name" value="ZINC_FINGER_C2H2_1"/>
    <property type="match status" value="1"/>
</dbReference>